<dbReference type="InterPro" id="IPR005814">
    <property type="entry name" value="Aminotrans_3"/>
</dbReference>
<dbReference type="InterPro" id="IPR015422">
    <property type="entry name" value="PyrdxlP-dep_Trfase_small"/>
</dbReference>
<dbReference type="GO" id="GO:0008483">
    <property type="term" value="F:transaminase activity"/>
    <property type="evidence" value="ECO:0007669"/>
    <property type="project" value="UniProtKB-KW"/>
</dbReference>
<evidence type="ECO:0000256" key="2">
    <source>
        <dbReference type="ARBA" id="ARBA00022898"/>
    </source>
</evidence>
<dbReference type="InterPro" id="IPR015421">
    <property type="entry name" value="PyrdxlP-dep_Trfase_major"/>
</dbReference>
<accession>A0A939S4N0</accession>
<dbReference type="RefSeq" id="WP_208095079.1">
    <property type="nucleotide sequence ID" value="NZ_JAGDYM010000001.1"/>
</dbReference>
<dbReference type="AlphaFoldDB" id="A0A939S4N0"/>
<sequence length="442" mass="47558">MSDGTALMPSTTRQLPLATRGAGVWIWDADGKDYLDGSSGPVAVNLGECHPDVVAALAEQASTLSFAHRLQFRNPPVERLARDVVSLLGKGFDRAMFVSSGSEANELALKLAFMYWDAQGLPEKTRFVTTTNSYHGSTLASIQISGQPRYSAAFRPLVTENERVRAPYLHRIRIDESIADPAPIVLQRLREDFAGLDHEHTAAILIETVGGASAAALVPPPGYFELLRELCDEYRMLWIADEVMSGFGRTGRWFGFQRWGADPDLVVFAKGVSGGYAPLGGVGLSRRVSQSLLEAKGAISAGHTYSNNPLGAAVGVATLEVMHRDGLVLAADERGDMLGDGLRRIKERSASIVDVRGVGLMWGVEFGDAETGRPLPSSAGFTPRFVESCAAEGLLVYPARGGIDGVSGDAVLVSPPLIISEAEVVELLNRFERALRHLETEI</sequence>
<dbReference type="Gene3D" id="3.40.640.10">
    <property type="entry name" value="Type I PLP-dependent aspartate aminotransferase-like (Major domain)"/>
    <property type="match status" value="1"/>
</dbReference>
<dbReference type="Gene3D" id="3.90.1150.10">
    <property type="entry name" value="Aspartate Aminotransferase, domain 1"/>
    <property type="match status" value="1"/>
</dbReference>
<keyword evidence="4" id="KW-0808">Transferase</keyword>
<dbReference type="Proteomes" id="UP000664382">
    <property type="component" value="Unassembled WGS sequence"/>
</dbReference>
<keyword evidence="2 3" id="KW-0663">Pyridoxal phosphate</keyword>
<name>A0A939S4N0_9MICO</name>
<dbReference type="PANTHER" id="PTHR43094">
    <property type="entry name" value="AMINOTRANSFERASE"/>
    <property type="match status" value="1"/>
</dbReference>
<reference evidence="4" key="1">
    <citation type="submission" date="2021-03" db="EMBL/GenBank/DDBJ databases">
        <title>Leucobacter chromiisoli sp. nov., isolated from chromium-containing soil of chemical plant.</title>
        <authorList>
            <person name="Xu Z."/>
        </authorList>
    </citation>
    <scope>NUCLEOTIDE SEQUENCE</scope>
    <source>
        <strain evidence="4">S27</strain>
    </source>
</reference>
<comment type="similarity">
    <text evidence="1 3">Belongs to the class-III pyridoxal-phosphate-dependent aminotransferase family.</text>
</comment>
<dbReference type="InterPro" id="IPR015424">
    <property type="entry name" value="PyrdxlP-dep_Trfase"/>
</dbReference>
<protein>
    <submittedName>
        <fullName evidence="4">Aminotransferase class III-fold pyridoxal phosphate-dependent enzyme</fullName>
    </submittedName>
</protein>
<dbReference type="InterPro" id="IPR049704">
    <property type="entry name" value="Aminotrans_3_PPA_site"/>
</dbReference>
<gene>
    <name evidence="4" type="ORF">J4H92_00580</name>
</gene>
<comment type="caution">
    <text evidence="4">The sequence shown here is derived from an EMBL/GenBank/DDBJ whole genome shotgun (WGS) entry which is preliminary data.</text>
</comment>
<dbReference type="PROSITE" id="PS00600">
    <property type="entry name" value="AA_TRANSFER_CLASS_3"/>
    <property type="match status" value="1"/>
</dbReference>
<evidence type="ECO:0000256" key="1">
    <source>
        <dbReference type="ARBA" id="ARBA00008954"/>
    </source>
</evidence>
<dbReference type="CDD" id="cd00610">
    <property type="entry name" value="OAT_like"/>
    <property type="match status" value="1"/>
</dbReference>
<evidence type="ECO:0000313" key="5">
    <source>
        <dbReference type="Proteomes" id="UP000664382"/>
    </source>
</evidence>
<dbReference type="SUPFAM" id="SSF53383">
    <property type="entry name" value="PLP-dependent transferases"/>
    <property type="match status" value="1"/>
</dbReference>
<dbReference type="EMBL" id="JAGDYM010000001">
    <property type="protein sequence ID" value="MBO1900444.1"/>
    <property type="molecule type" value="Genomic_DNA"/>
</dbReference>
<dbReference type="PANTHER" id="PTHR43094:SF1">
    <property type="entry name" value="AMINOTRANSFERASE CLASS-III"/>
    <property type="match status" value="1"/>
</dbReference>
<evidence type="ECO:0000256" key="3">
    <source>
        <dbReference type="RuleBase" id="RU003560"/>
    </source>
</evidence>
<keyword evidence="4" id="KW-0032">Aminotransferase</keyword>
<dbReference type="Pfam" id="PF00202">
    <property type="entry name" value="Aminotran_3"/>
    <property type="match status" value="1"/>
</dbReference>
<keyword evidence="5" id="KW-1185">Reference proteome</keyword>
<proteinExistence type="inferred from homology"/>
<evidence type="ECO:0000313" key="4">
    <source>
        <dbReference type="EMBL" id="MBO1900444.1"/>
    </source>
</evidence>
<organism evidence="4 5">
    <name type="scientific">Leucobacter weissii</name>
    <dbReference type="NCBI Taxonomy" id="1983706"/>
    <lineage>
        <taxon>Bacteria</taxon>
        <taxon>Bacillati</taxon>
        <taxon>Actinomycetota</taxon>
        <taxon>Actinomycetes</taxon>
        <taxon>Micrococcales</taxon>
        <taxon>Microbacteriaceae</taxon>
        <taxon>Leucobacter</taxon>
    </lineage>
</organism>
<dbReference type="GO" id="GO:0030170">
    <property type="term" value="F:pyridoxal phosphate binding"/>
    <property type="evidence" value="ECO:0007669"/>
    <property type="project" value="InterPro"/>
</dbReference>